<reference evidence="3" key="1">
    <citation type="submission" date="2020-08" db="EMBL/GenBank/DDBJ databases">
        <authorList>
            <person name="Cejkova D."/>
            <person name="Kubasova T."/>
            <person name="Jahodarova E."/>
            <person name="Rychlik I."/>
        </authorList>
    </citation>
    <scope>NUCLEOTIDE SEQUENCE</scope>
    <source>
        <strain evidence="3">An559</strain>
    </source>
</reference>
<organism evidence="3 4">
    <name type="scientific">Merdimmobilis hominis</name>
    <dbReference type="NCBI Taxonomy" id="2897707"/>
    <lineage>
        <taxon>Bacteria</taxon>
        <taxon>Bacillati</taxon>
        <taxon>Bacillota</taxon>
        <taxon>Clostridia</taxon>
        <taxon>Eubacteriales</taxon>
        <taxon>Oscillospiraceae</taxon>
        <taxon>Merdimmobilis</taxon>
    </lineage>
</organism>
<comment type="caution">
    <text evidence="3">The sequence shown here is derived from an EMBL/GenBank/DDBJ whole genome shotgun (WGS) entry which is preliminary data.</text>
</comment>
<proteinExistence type="predicted"/>
<keyword evidence="2" id="KW-0732">Signal</keyword>
<evidence type="ECO:0008006" key="5">
    <source>
        <dbReference type="Google" id="ProtNLM"/>
    </source>
</evidence>
<gene>
    <name evidence="3" type="ORF">H6A12_12570</name>
</gene>
<feature type="transmembrane region" description="Helical" evidence="1">
    <location>
        <begin position="56"/>
        <end position="76"/>
    </location>
</feature>
<name>A0A939BFU4_9FIRM</name>
<dbReference type="RefSeq" id="WP_204448376.1">
    <property type="nucleotide sequence ID" value="NZ_JACJKY010000037.1"/>
</dbReference>
<dbReference type="Proteomes" id="UP000774750">
    <property type="component" value="Unassembled WGS sequence"/>
</dbReference>
<keyword evidence="1" id="KW-0472">Membrane</keyword>
<protein>
    <recommendedName>
        <fullName evidence="5">LPXTG cell wall anchor domain-containing protein</fullName>
    </recommendedName>
</protein>
<feature type="chain" id="PRO_5037119438" description="LPXTG cell wall anchor domain-containing protein" evidence="2">
    <location>
        <begin position="31"/>
        <end position="83"/>
    </location>
</feature>
<accession>A0A939BFU4</accession>
<feature type="signal peptide" evidence="2">
    <location>
        <begin position="1"/>
        <end position="30"/>
    </location>
</feature>
<sequence>MNKKRFAVRAAAFAASGLLWLAGSAMPAAAQGETTFSFTFEEEEESVPVPDTGDATSFALPMLSLGFAAVFGTAACKTARRRS</sequence>
<keyword evidence="4" id="KW-1185">Reference proteome</keyword>
<keyword evidence="1" id="KW-0812">Transmembrane</keyword>
<evidence type="ECO:0000313" key="4">
    <source>
        <dbReference type="Proteomes" id="UP000774750"/>
    </source>
</evidence>
<dbReference type="EMBL" id="JACJKY010000037">
    <property type="protein sequence ID" value="MBM6921973.1"/>
    <property type="molecule type" value="Genomic_DNA"/>
</dbReference>
<keyword evidence="1" id="KW-1133">Transmembrane helix</keyword>
<reference evidence="3" key="2">
    <citation type="journal article" date="2021" name="Sci. Rep.">
        <title>The distribution of antibiotic resistance genes in chicken gut microbiota commensals.</title>
        <authorList>
            <person name="Juricova H."/>
            <person name="Matiasovicova J."/>
            <person name="Kubasova T."/>
            <person name="Cejkova D."/>
            <person name="Rychlik I."/>
        </authorList>
    </citation>
    <scope>NUCLEOTIDE SEQUENCE</scope>
    <source>
        <strain evidence="3">An559</strain>
    </source>
</reference>
<evidence type="ECO:0000313" key="3">
    <source>
        <dbReference type="EMBL" id="MBM6921973.1"/>
    </source>
</evidence>
<dbReference type="AlphaFoldDB" id="A0A939BFU4"/>
<evidence type="ECO:0000256" key="1">
    <source>
        <dbReference type="SAM" id="Phobius"/>
    </source>
</evidence>
<evidence type="ECO:0000256" key="2">
    <source>
        <dbReference type="SAM" id="SignalP"/>
    </source>
</evidence>